<feature type="compositionally biased region" description="Basic and acidic residues" evidence="1">
    <location>
        <begin position="91"/>
        <end position="108"/>
    </location>
</feature>
<dbReference type="Proteomes" id="UP001164286">
    <property type="component" value="Unassembled WGS sequence"/>
</dbReference>
<keyword evidence="3" id="KW-1185">Reference proteome</keyword>
<feature type="region of interest" description="Disordered" evidence="1">
    <location>
        <begin position="267"/>
        <end position="306"/>
    </location>
</feature>
<protein>
    <submittedName>
        <fullName evidence="2">Uncharacterized protein</fullName>
    </submittedName>
</protein>
<name>A0AA38LS60_9TREE</name>
<feature type="region of interest" description="Disordered" evidence="1">
    <location>
        <begin position="142"/>
        <end position="242"/>
    </location>
</feature>
<dbReference type="GeneID" id="77730346"/>
<proteinExistence type="predicted"/>
<feature type="compositionally biased region" description="Basic and acidic residues" evidence="1">
    <location>
        <begin position="144"/>
        <end position="157"/>
    </location>
</feature>
<accession>A0AA38LS60</accession>
<comment type="caution">
    <text evidence="2">The sequence shown here is derived from an EMBL/GenBank/DDBJ whole genome shotgun (WGS) entry which is preliminary data.</text>
</comment>
<dbReference type="EMBL" id="JAKWFO010000014">
    <property type="protein sequence ID" value="KAI9632234.1"/>
    <property type="molecule type" value="Genomic_DNA"/>
</dbReference>
<gene>
    <name evidence="2" type="ORF">MKK02DRAFT_40538</name>
</gene>
<sequence length="306" mass="33734">MPHKRAKHSVRVEEHKKKGFNHDPSPSSTRDDTPRSASRILNALTSREKFRERGGRSGEDTGEFRPKKKKQSAAGTTEPVSAFAKEPVLVKGKEKEKATEKGKDKKAEAIPSILPHEKLGDYNRRIEAILRPGVNKAIKTAKSARADAVKAAKEKKGAPAGTGTAAAEEDAAGDGKKRKRSTEEGDYLEPENRPVKVFAPKPAPRRLNDIAQAPPQLPQLRRATKVGAEGQKGASVFTTLGRDPLNAGQKRLLEEERERVVKRYREMKEEREAVAREERKEREKEKTKGKGGKKKGGTVGMGSEKD</sequence>
<dbReference type="AlphaFoldDB" id="A0AA38LS60"/>
<evidence type="ECO:0000313" key="3">
    <source>
        <dbReference type="Proteomes" id="UP001164286"/>
    </source>
</evidence>
<organism evidence="2 3">
    <name type="scientific">Dioszegia hungarica</name>
    <dbReference type="NCBI Taxonomy" id="4972"/>
    <lineage>
        <taxon>Eukaryota</taxon>
        <taxon>Fungi</taxon>
        <taxon>Dikarya</taxon>
        <taxon>Basidiomycota</taxon>
        <taxon>Agaricomycotina</taxon>
        <taxon>Tremellomycetes</taxon>
        <taxon>Tremellales</taxon>
        <taxon>Bulleribasidiaceae</taxon>
        <taxon>Dioszegia</taxon>
    </lineage>
</organism>
<evidence type="ECO:0000256" key="1">
    <source>
        <dbReference type="SAM" id="MobiDB-lite"/>
    </source>
</evidence>
<evidence type="ECO:0000313" key="2">
    <source>
        <dbReference type="EMBL" id="KAI9632234.1"/>
    </source>
</evidence>
<feature type="region of interest" description="Disordered" evidence="1">
    <location>
        <begin position="1"/>
        <end position="110"/>
    </location>
</feature>
<reference evidence="2" key="1">
    <citation type="journal article" date="2022" name="G3 (Bethesda)">
        <title>High quality genome of the basidiomycete yeast Dioszegia hungarica PDD-24b-2 isolated from cloud water.</title>
        <authorList>
            <person name="Jarrige D."/>
            <person name="Haridas S."/>
            <person name="Bleykasten-Grosshans C."/>
            <person name="Joly M."/>
            <person name="Nadalig T."/>
            <person name="Sancelme M."/>
            <person name="Vuilleumier S."/>
            <person name="Grigoriev I.V."/>
            <person name="Amato P."/>
            <person name="Bringel F."/>
        </authorList>
    </citation>
    <scope>NUCLEOTIDE SEQUENCE</scope>
    <source>
        <strain evidence="2">PDD-24b-2</strain>
    </source>
</reference>
<dbReference type="RefSeq" id="XP_052942011.1">
    <property type="nucleotide sequence ID" value="XM_053091141.1"/>
</dbReference>
<feature type="compositionally biased region" description="Basic and acidic residues" evidence="1">
    <location>
        <begin position="267"/>
        <end position="288"/>
    </location>
</feature>
<feature type="compositionally biased region" description="Basic and acidic residues" evidence="1">
    <location>
        <begin position="46"/>
        <end position="65"/>
    </location>
</feature>